<sequence>MLMYCLSFMVSHKKTGPMTWSEITLHHTVTFGVPHLMCHCSHLKPFWHKSMWLIQQLVLTCTPNSYTVLSNT</sequence>
<dbReference type="EMBL" id="OE180114">
    <property type="protein sequence ID" value="CAD7570578.1"/>
    <property type="molecule type" value="Genomic_DNA"/>
</dbReference>
<name>A0A7R9J0V7_TIMCA</name>
<dbReference type="AlphaFoldDB" id="A0A7R9J0V7"/>
<gene>
    <name evidence="1" type="ORF">TCMB3V08_LOCUS3279</name>
</gene>
<proteinExistence type="predicted"/>
<reference evidence="1" key="1">
    <citation type="submission" date="2020-11" db="EMBL/GenBank/DDBJ databases">
        <authorList>
            <person name="Tran Van P."/>
        </authorList>
    </citation>
    <scope>NUCLEOTIDE SEQUENCE</scope>
</reference>
<protein>
    <submittedName>
        <fullName evidence="1">(California timema) hypothetical protein</fullName>
    </submittedName>
</protein>
<evidence type="ECO:0000313" key="1">
    <source>
        <dbReference type="EMBL" id="CAD7570578.1"/>
    </source>
</evidence>
<accession>A0A7R9J0V7</accession>
<organism evidence="1">
    <name type="scientific">Timema californicum</name>
    <name type="common">California timema</name>
    <name type="synonym">Walking stick</name>
    <dbReference type="NCBI Taxonomy" id="61474"/>
    <lineage>
        <taxon>Eukaryota</taxon>
        <taxon>Metazoa</taxon>
        <taxon>Ecdysozoa</taxon>
        <taxon>Arthropoda</taxon>
        <taxon>Hexapoda</taxon>
        <taxon>Insecta</taxon>
        <taxon>Pterygota</taxon>
        <taxon>Neoptera</taxon>
        <taxon>Polyneoptera</taxon>
        <taxon>Phasmatodea</taxon>
        <taxon>Timematodea</taxon>
        <taxon>Timematoidea</taxon>
        <taxon>Timematidae</taxon>
        <taxon>Timema</taxon>
    </lineage>
</organism>